<evidence type="ECO:0000313" key="3">
    <source>
        <dbReference type="Proteomes" id="UP001500393"/>
    </source>
</evidence>
<protein>
    <submittedName>
        <fullName evidence="2">Prepilin-type N-terminal cleavage/methylation domain-containing protein</fullName>
    </submittedName>
</protein>
<keyword evidence="3" id="KW-1185">Reference proteome</keyword>
<dbReference type="Pfam" id="PF07963">
    <property type="entry name" value="N_methyl"/>
    <property type="match status" value="1"/>
</dbReference>
<proteinExistence type="predicted"/>
<name>A0ABN2EC07_9ACTN</name>
<accession>A0ABN2EC07</accession>
<evidence type="ECO:0000256" key="1">
    <source>
        <dbReference type="SAM" id="Phobius"/>
    </source>
</evidence>
<evidence type="ECO:0000313" key="2">
    <source>
        <dbReference type="EMBL" id="GAA1601338.1"/>
    </source>
</evidence>
<dbReference type="RefSeq" id="WP_344220510.1">
    <property type="nucleotide sequence ID" value="NZ_BAAAOS010000049.1"/>
</dbReference>
<dbReference type="NCBIfam" id="TIGR02532">
    <property type="entry name" value="IV_pilin_GFxxxE"/>
    <property type="match status" value="1"/>
</dbReference>
<dbReference type="SUPFAM" id="SSF54523">
    <property type="entry name" value="Pili subunits"/>
    <property type="match status" value="1"/>
</dbReference>
<gene>
    <name evidence="2" type="ORF">GCM10009789_64470</name>
</gene>
<keyword evidence="1" id="KW-0472">Membrane</keyword>
<comment type="caution">
    <text evidence="2">The sequence shown here is derived from an EMBL/GenBank/DDBJ whole genome shotgun (WGS) entry which is preliminary data.</text>
</comment>
<dbReference type="EMBL" id="BAAAOS010000049">
    <property type="protein sequence ID" value="GAA1601338.1"/>
    <property type="molecule type" value="Genomic_DNA"/>
</dbReference>
<dbReference type="InterPro" id="IPR045584">
    <property type="entry name" value="Pilin-like"/>
</dbReference>
<keyword evidence="1" id="KW-0812">Transmembrane</keyword>
<sequence>MRLKGSEDGFTLVELLVAIVIAGIIVFPLAGVVMSALKNTGTTSDRMDLSHDAQLSSSYFARDVAAVGIRDYENTTGNSLPFKPSVQRNVSYTCGGTPTPVAVLVLLSDAWDPDDSMTTPQTDAVAYYLKAADGSTELRRLKCAGGVAVSDVPVVHHVKTAVATCSSTCESATVPNEITLELVATKASVGDYPITLNGQRRQS</sequence>
<organism evidence="2 3">
    <name type="scientific">Kribbella sancticallisti</name>
    <dbReference type="NCBI Taxonomy" id="460087"/>
    <lineage>
        <taxon>Bacteria</taxon>
        <taxon>Bacillati</taxon>
        <taxon>Actinomycetota</taxon>
        <taxon>Actinomycetes</taxon>
        <taxon>Propionibacteriales</taxon>
        <taxon>Kribbellaceae</taxon>
        <taxon>Kribbella</taxon>
    </lineage>
</organism>
<dbReference type="Proteomes" id="UP001500393">
    <property type="component" value="Unassembled WGS sequence"/>
</dbReference>
<dbReference type="InterPro" id="IPR012902">
    <property type="entry name" value="N_methyl_site"/>
</dbReference>
<feature type="transmembrane region" description="Helical" evidence="1">
    <location>
        <begin position="12"/>
        <end position="37"/>
    </location>
</feature>
<keyword evidence="1" id="KW-1133">Transmembrane helix</keyword>
<reference evidence="2 3" key="1">
    <citation type="journal article" date="2019" name="Int. J. Syst. Evol. Microbiol.">
        <title>The Global Catalogue of Microorganisms (GCM) 10K type strain sequencing project: providing services to taxonomists for standard genome sequencing and annotation.</title>
        <authorList>
            <consortium name="The Broad Institute Genomics Platform"/>
            <consortium name="The Broad Institute Genome Sequencing Center for Infectious Disease"/>
            <person name="Wu L."/>
            <person name="Ma J."/>
        </authorList>
    </citation>
    <scope>NUCLEOTIDE SEQUENCE [LARGE SCALE GENOMIC DNA]</scope>
    <source>
        <strain evidence="2 3">JCM 14969</strain>
    </source>
</reference>